<evidence type="ECO:0000313" key="1">
    <source>
        <dbReference type="EMBL" id="CAG9317047.1"/>
    </source>
</evidence>
<accession>A0AAU9ITJ8</accession>
<sequence>MIKILSRLSSTAKSKVFDVNYAIDDFSDFPIKYHKNIPNLEDVKVKDYLYRPSDVEGIKLAHDSFMTLLVEGKYAELEDMTEHNFFIKLKEICEKYKKLGYTFQKIGNSDDAAVKIIGVSYFSGGVTPYRNLNLSEKSYYQQPLIDPVSKAPVGVFFRTRNPKSPPKDFSKFNDLDLKALNASDPSQYQDKLEELATLFQWYPLRIKAIDAGIVSSCKLVVLDKKGKPVYGEFDEELKVFRLFRMETIIEMKGWLTAFWNWKTGIKTFIDEQFKGMVGQYYIVDVDGFADGNPYTY</sequence>
<proteinExistence type="predicted"/>
<dbReference type="AlphaFoldDB" id="A0AAU9ITJ8"/>
<evidence type="ECO:0000313" key="2">
    <source>
        <dbReference type="Proteomes" id="UP001162131"/>
    </source>
</evidence>
<reference evidence="1" key="1">
    <citation type="submission" date="2021-09" db="EMBL/GenBank/DDBJ databases">
        <authorList>
            <consortium name="AG Swart"/>
            <person name="Singh M."/>
            <person name="Singh A."/>
            <person name="Seah K."/>
            <person name="Emmerich C."/>
        </authorList>
    </citation>
    <scope>NUCLEOTIDE SEQUENCE</scope>
    <source>
        <strain evidence="1">ATCC30299</strain>
    </source>
</reference>
<name>A0AAU9ITJ8_9CILI</name>
<protein>
    <submittedName>
        <fullName evidence="1">Uncharacterized protein</fullName>
    </submittedName>
</protein>
<dbReference type="Proteomes" id="UP001162131">
    <property type="component" value="Unassembled WGS sequence"/>
</dbReference>
<gene>
    <name evidence="1" type="ORF">BSTOLATCC_MIC17671</name>
</gene>
<dbReference type="EMBL" id="CAJZBQ010000017">
    <property type="protein sequence ID" value="CAG9317047.1"/>
    <property type="molecule type" value="Genomic_DNA"/>
</dbReference>
<keyword evidence="2" id="KW-1185">Reference proteome</keyword>
<organism evidence="1 2">
    <name type="scientific">Blepharisma stoltei</name>
    <dbReference type="NCBI Taxonomy" id="1481888"/>
    <lineage>
        <taxon>Eukaryota</taxon>
        <taxon>Sar</taxon>
        <taxon>Alveolata</taxon>
        <taxon>Ciliophora</taxon>
        <taxon>Postciliodesmatophora</taxon>
        <taxon>Heterotrichea</taxon>
        <taxon>Heterotrichida</taxon>
        <taxon>Blepharismidae</taxon>
        <taxon>Blepharisma</taxon>
    </lineage>
</organism>
<comment type="caution">
    <text evidence="1">The sequence shown here is derived from an EMBL/GenBank/DDBJ whole genome shotgun (WGS) entry which is preliminary data.</text>
</comment>